<name>A0ABQ2B574_9MICO</name>
<reference evidence="3" key="1">
    <citation type="journal article" date="2019" name="Int. J. Syst. Evol. Microbiol.">
        <title>The Global Catalogue of Microorganisms (GCM) 10K type strain sequencing project: providing services to taxonomists for standard genome sequencing and annotation.</title>
        <authorList>
            <consortium name="The Broad Institute Genomics Platform"/>
            <consortium name="The Broad Institute Genome Sequencing Center for Infectious Disease"/>
            <person name="Wu L."/>
            <person name="Ma J."/>
        </authorList>
    </citation>
    <scope>NUCLEOTIDE SEQUENCE [LARGE SCALE GENOMIC DNA]</scope>
    <source>
        <strain evidence="3">CCM 8653</strain>
    </source>
</reference>
<feature type="transmembrane region" description="Helical" evidence="1">
    <location>
        <begin position="207"/>
        <end position="226"/>
    </location>
</feature>
<dbReference type="InterPro" id="IPR016833">
    <property type="entry name" value="Put_Na-Bile_cotransptr"/>
</dbReference>
<feature type="transmembrane region" description="Helical" evidence="1">
    <location>
        <begin position="232"/>
        <end position="256"/>
    </location>
</feature>
<gene>
    <name evidence="2" type="ORF">GCM10007368_20270</name>
</gene>
<dbReference type="Proteomes" id="UP000632535">
    <property type="component" value="Unassembled WGS sequence"/>
</dbReference>
<feature type="transmembrane region" description="Helical" evidence="1">
    <location>
        <begin position="277"/>
        <end position="297"/>
    </location>
</feature>
<feature type="transmembrane region" description="Helical" evidence="1">
    <location>
        <begin position="162"/>
        <end position="186"/>
    </location>
</feature>
<keyword evidence="1" id="KW-1133">Transmembrane helix</keyword>
<dbReference type="InterPro" id="IPR038770">
    <property type="entry name" value="Na+/solute_symporter_sf"/>
</dbReference>
<dbReference type="EMBL" id="BMDG01000006">
    <property type="protein sequence ID" value="GGI08259.1"/>
    <property type="molecule type" value="Genomic_DNA"/>
</dbReference>
<feature type="transmembrane region" description="Helical" evidence="1">
    <location>
        <begin position="32"/>
        <end position="49"/>
    </location>
</feature>
<dbReference type="PANTHER" id="PTHR18640:SF5">
    <property type="entry name" value="SODIUM_BILE ACID COTRANSPORTER 7"/>
    <property type="match status" value="1"/>
</dbReference>
<comment type="caution">
    <text evidence="2">The sequence shown here is derived from an EMBL/GenBank/DDBJ whole genome shotgun (WGS) entry which is preliminary data.</text>
</comment>
<feature type="transmembrane region" description="Helical" evidence="1">
    <location>
        <begin position="9"/>
        <end position="26"/>
    </location>
</feature>
<feature type="transmembrane region" description="Helical" evidence="1">
    <location>
        <begin position="125"/>
        <end position="150"/>
    </location>
</feature>
<keyword evidence="3" id="KW-1185">Reference proteome</keyword>
<dbReference type="PIRSF" id="PIRSF026166">
    <property type="entry name" value="UCP026166"/>
    <property type="match status" value="1"/>
</dbReference>
<accession>A0ABQ2B574</accession>
<protein>
    <submittedName>
        <fullName evidence="2">Bile acid:sodium symporter</fullName>
    </submittedName>
</protein>
<keyword evidence="1" id="KW-0472">Membrane</keyword>
<evidence type="ECO:0000256" key="1">
    <source>
        <dbReference type="SAM" id="Phobius"/>
    </source>
</evidence>
<dbReference type="PANTHER" id="PTHR18640">
    <property type="entry name" value="SOLUTE CARRIER FAMILY 10 MEMBER 7"/>
    <property type="match status" value="1"/>
</dbReference>
<dbReference type="Gene3D" id="1.20.1530.20">
    <property type="match status" value="1"/>
</dbReference>
<feature type="transmembrane region" description="Helical" evidence="1">
    <location>
        <begin position="96"/>
        <end position="118"/>
    </location>
</feature>
<organism evidence="2 3">
    <name type="scientific">Isoptericola cucumis</name>
    <dbReference type="NCBI Taxonomy" id="1776856"/>
    <lineage>
        <taxon>Bacteria</taxon>
        <taxon>Bacillati</taxon>
        <taxon>Actinomycetota</taxon>
        <taxon>Actinomycetes</taxon>
        <taxon>Micrococcales</taxon>
        <taxon>Promicromonosporaceae</taxon>
        <taxon>Isoptericola</taxon>
    </lineage>
</organism>
<evidence type="ECO:0000313" key="3">
    <source>
        <dbReference type="Proteomes" id="UP000632535"/>
    </source>
</evidence>
<keyword evidence="1" id="KW-0812">Transmembrane</keyword>
<dbReference type="Pfam" id="PF13593">
    <property type="entry name" value="SBF_like"/>
    <property type="match status" value="1"/>
</dbReference>
<proteinExistence type="predicted"/>
<evidence type="ECO:0000313" key="2">
    <source>
        <dbReference type="EMBL" id="GGI08259.1"/>
    </source>
</evidence>
<sequence>MLSRWVDPFVVVLMVVLVAGLVIPVGPGAQRVVDVVSDVAVTALFLVYGMRLSTREVWAGLRNGRLQGGILASTYVVFPLLGLLVAWAVVPLVGAPLAAGMLFLALLPSTVQSSVAFTSVARGNVAGAICGATVSNVLGMLLTPLLVLWLMPDASGAAGAGAAGGLGGVRTVLVQLLLPFVVGQLLQPVVGDWVRARRWLTLSVDRGTILVVVFSAVAAASSAGVWAGTSAWVIVALLLVSAVLLAVMLAITWWGGAALRLPVTDRVALLMCGSKKSLATGLPMASVLFPVAVAGVVAVPVIVFHQLQLVVCAVLARRLALRD</sequence>
<feature type="transmembrane region" description="Helical" evidence="1">
    <location>
        <begin position="70"/>
        <end position="90"/>
    </location>
</feature>